<keyword evidence="4" id="KW-1185">Reference proteome</keyword>
<comment type="caution">
    <text evidence="3">The sequence shown here is derived from an EMBL/GenBank/DDBJ whole genome shotgun (WGS) entry which is preliminary data.</text>
</comment>
<reference evidence="3" key="2">
    <citation type="submission" date="2020-09" db="EMBL/GenBank/DDBJ databases">
        <authorList>
            <person name="Sun Q."/>
            <person name="Kim S."/>
        </authorList>
    </citation>
    <scope>NUCLEOTIDE SEQUENCE</scope>
    <source>
        <strain evidence="3">KCTC 12988</strain>
    </source>
</reference>
<evidence type="ECO:0000256" key="2">
    <source>
        <dbReference type="SAM" id="Phobius"/>
    </source>
</evidence>
<dbReference type="RefSeq" id="WP_189569969.1">
    <property type="nucleotide sequence ID" value="NZ_BMXI01000008.1"/>
</dbReference>
<keyword evidence="2" id="KW-0472">Membrane</keyword>
<evidence type="ECO:0000313" key="3">
    <source>
        <dbReference type="EMBL" id="GHC54846.1"/>
    </source>
</evidence>
<dbReference type="Proteomes" id="UP000644507">
    <property type="component" value="Unassembled WGS sequence"/>
</dbReference>
<feature type="region of interest" description="Disordered" evidence="1">
    <location>
        <begin position="28"/>
        <end position="58"/>
    </location>
</feature>
<dbReference type="AlphaFoldDB" id="A0A918WKI6"/>
<keyword evidence="2" id="KW-1133">Transmembrane helix</keyword>
<sequence length="140" mass="16251">MKPSPSTLIGLLLLGGAAILFFNQQSDRENKQREFGSTARPESPEGKIRPKVFPEGPPEHRYRAAHSWVVESQKNTDRQRLANFQAVRLVLLGIQKETPEWEPERIAFRMRQTNDWIQRLQEREIQKALSENAHLPRAEK</sequence>
<accession>A0A918WKI6</accession>
<proteinExistence type="predicted"/>
<reference evidence="3" key="1">
    <citation type="journal article" date="2014" name="Int. J. Syst. Evol. Microbiol.">
        <title>Complete genome sequence of Corynebacterium casei LMG S-19264T (=DSM 44701T), isolated from a smear-ripened cheese.</title>
        <authorList>
            <consortium name="US DOE Joint Genome Institute (JGI-PGF)"/>
            <person name="Walter F."/>
            <person name="Albersmeier A."/>
            <person name="Kalinowski J."/>
            <person name="Ruckert C."/>
        </authorList>
    </citation>
    <scope>NUCLEOTIDE SEQUENCE</scope>
    <source>
        <strain evidence="3">KCTC 12988</strain>
    </source>
</reference>
<gene>
    <name evidence="3" type="ORF">GCM10007100_21720</name>
</gene>
<organism evidence="3 4">
    <name type="scientific">Roseibacillus persicicus</name>
    <dbReference type="NCBI Taxonomy" id="454148"/>
    <lineage>
        <taxon>Bacteria</taxon>
        <taxon>Pseudomonadati</taxon>
        <taxon>Verrucomicrobiota</taxon>
        <taxon>Verrucomicrobiia</taxon>
        <taxon>Verrucomicrobiales</taxon>
        <taxon>Verrucomicrobiaceae</taxon>
        <taxon>Roseibacillus</taxon>
    </lineage>
</organism>
<dbReference type="EMBL" id="BMXI01000008">
    <property type="protein sequence ID" value="GHC54846.1"/>
    <property type="molecule type" value="Genomic_DNA"/>
</dbReference>
<feature type="transmembrane region" description="Helical" evidence="2">
    <location>
        <begin position="6"/>
        <end position="23"/>
    </location>
</feature>
<protein>
    <submittedName>
        <fullName evidence="3">Uncharacterized protein</fullName>
    </submittedName>
</protein>
<evidence type="ECO:0000313" key="4">
    <source>
        <dbReference type="Proteomes" id="UP000644507"/>
    </source>
</evidence>
<evidence type="ECO:0000256" key="1">
    <source>
        <dbReference type="SAM" id="MobiDB-lite"/>
    </source>
</evidence>
<keyword evidence="2" id="KW-0812">Transmembrane</keyword>
<name>A0A918WKI6_9BACT</name>